<proteinExistence type="predicted"/>
<dbReference type="RefSeq" id="WP_234623103.1">
    <property type="nucleotide sequence ID" value="NZ_JAHWXT010000002.1"/>
</dbReference>
<feature type="domain" description="Putative endonuclease Z1" evidence="1">
    <location>
        <begin position="438"/>
        <end position="671"/>
    </location>
</feature>
<evidence type="ECO:0000259" key="1">
    <source>
        <dbReference type="Pfam" id="PF10593"/>
    </source>
</evidence>
<dbReference type="InterPro" id="IPR027417">
    <property type="entry name" value="P-loop_NTPase"/>
</dbReference>
<dbReference type="Proteomes" id="UP000887320">
    <property type="component" value="Unassembled WGS sequence"/>
</dbReference>
<name>A0A8X8GFW6_ACIGI</name>
<accession>A0A8X8GFW6</accession>
<evidence type="ECO:0000313" key="2">
    <source>
        <dbReference type="EMBL" id="MCF0264273.1"/>
    </source>
</evidence>
<gene>
    <name evidence="2" type="ORF">KW868_07320</name>
</gene>
<organism evidence="2 3">
    <name type="scientific">Acinetobacter guillouiae</name>
    <name type="common">Acinetobacter genomosp. 11</name>
    <dbReference type="NCBI Taxonomy" id="106649"/>
    <lineage>
        <taxon>Bacteria</taxon>
        <taxon>Pseudomonadati</taxon>
        <taxon>Pseudomonadota</taxon>
        <taxon>Gammaproteobacteria</taxon>
        <taxon>Moraxellales</taxon>
        <taxon>Moraxellaceae</taxon>
        <taxon>Acinetobacter</taxon>
    </lineage>
</organism>
<dbReference type="SUPFAM" id="SSF52540">
    <property type="entry name" value="P-loop containing nucleoside triphosphate hydrolases"/>
    <property type="match status" value="1"/>
</dbReference>
<comment type="caution">
    <text evidence="2">The sequence shown here is derived from an EMBL/GenBank/DDBJ whole genome shotgun (WGS) entry which is preliminary data.</text>
</comment>
<evidence type="ECO:0000313" key="3">
    <source>
        <dbReference type="Proteomes" id="UP000887320"/>
    </source>
</evidence>
<reference evidence="2" key="1">
    <citation type="submission" date="2021-07" db="EMBL/GenBank/DDBJ databases">
        <authorList>
            <person name="Fernandez M."/>
            <person name="Pereira P."/>
            <person name="Torres Tejerizo G.A."/>
            <person name="Gonzalez P."/>
            <person name="Agostini E."/>
        </authorList>
    </citation>
    <scope>NUCLEOTIDE SEQUENCE</scope>
    <source>
        <strain evidence="2">SFC 500-1A</strain>
    </source>
</reference>
<protein>
    <submittedName>
        <fullName evidence="2">Z1 domain-containing protein</fullName>
    </submittedName>
</protein>
<dbReference type="AlphaFoldDB" id="A0A8X8GFW6"/>
<sequence length="954" mass="108871">MYPEHHKNEKTVIKTVQELLLSEEDKSLITPEKIIETVDSLLSMNLYARFKENLDYNFVIDELIRRNSIWIGQDSILINNVGHIPWLTTERKRDWRYWERYKEWQEKKLDWVSLNALDKSTDEILGLLEDPTRSDAWDRRGLVVGHVQSGKTGNFTGLICKAADAGYKIIIVLAGMHNNLRSQTQMRLDEGFLGYETHPDPEKIKLIGVGELDSGLRPNYATNRTDKGDFNKNLADVAGIRPEERPWLFVVKKNKTVLKRLHKWIHDHVANTTDPSTRQKIVTNLPLLVIDDEADHASVDTGEQIFSQDGIPEENYQPKAINSYIRQILNLFSRKGYVGYTATPFANIYIHEQAETKKEGKDLFPEAFIINLASPSNYIGPSRVFGINDGDGTRKNQLPIIHEIYDHNTNDGLSGWMPTKHKSDHKPYHVSEFGIPLSLVEAIDAFLLSCVVKTIRKQGDEHSSMLIHVTRFNLVQKEVFEKVDEYVKKISQRLIRCIDSQGVLNRLESLWEHDFVPTTHKMNAEIPDLCSDSLPHWDDVKALLPEIIEQISVRMINGTAKDALDYADSASGLKVIAIGGDKLARGLTLEGLCVSYFLRASKMYDTLMQMGRWFGYRPGYLDLCRLYTTSELIEWFEYISDASLELREEFNLMVESGGTPRDYGLKVKSHPVLMVTSPVKMRTAKTLKLSFSGTVSETVSFLKDEEVLLNNFESLTHLINSLDHPHTIPLRLRDKENIPKLGSNNFYWEGIPYTNIVDFLEQYKTHPESLKANSKMLKSFIEKMAKTGQLIKWNVALIGGSIKDSPVRLSDSVILNKAQRTINGRHDDRYAIRRLLSPTDESLDLSNDEWKAALIRTIETFKAENPEKPVNVSYPSGINCRHIRGNGVNGNKGRPDQGLLIIYLPEDVENNNGEVQRLHPFVGFACSFPYSKLSEEVEYKVNNIEWESYYGPAS</sequence>
<dbReference type="Pfam" id="PF10593">
    <property type="entry name" value="Z1"/>
    <property type="match status" value="1"/>
</dbReference>
<dbReference type="InterPro" id="IPR018310">
    <property type="entry name" value="Put_endonuclease_Z1-dom"/>
</dbReference>
<dbReference type="EMBL" id="JAHWXT010000002">
    <property type="protein sequence ID" value="MCF0264273.1"/>
    <property type="molecule type" value="Genomic_DNA"/>
</dbReference>